<evidence type="ECO:0000313" key="2">
    <source>
        <dbReference type="EMBL" id="NRQ42117.1"/>
    </source>
</evidence>
<evidence type="ECO:0000256" key="1">
    <source>
        <dbReference type="SAM" id="Phobius"/>
    </source>
</evidence>
<feature type="transmembrane region" description="Helical" evidence="1">
    <location>
        <begin position="60"/>
        <end position="76"/>
    </location>
</feature>
<keyword evidence="3" id="KW-1185">Reference proteome</keyword>
<gene>
    <name evidence="2" type="ORF">HRH59_05975</name>
</gene>
<protein>
    <recommendedName>
        <fullName evidence="4">SMODS and SLOG-associating 2TM effector domain-containing protein</fullName>
    </recommendedName>
</protein>
<proteinExistence type="predicted"/>
<organism evidence="2 3">
    <name type="scientific">Rheinheimera lutimaris</name>
    <dbReference type="NCBI Taxonomy" id="2740584"/>
    <lineage>
        <taxon>Bacteria</taxon>
        <taxon>Pseudomonadati</taxon>
        <taxon>Pseudomonadota</taxon>
        <taxon>Gammaproteobacteria</taxon>
        <taxon>Chromatiales</taxon>
        <taxon>Chromatiaceae</taxon>
        <taxon>Rheinheimera</taxon>
    </lineage>
</organism>
<accession>A0A7Y5APF9</accession>
<evidence type="ECO:0000313" key="3">
    <source>
        <dbReference type="Proteomes" id="UP000523161"/>
    </source>
</evidence>
<keyword evidence="1" id="KW-0472">Membrane</keyword>
<keyword evidence="1" id="KW-0812">Transmembrane</keyword>
<dbReference type="RefSeq" id="WP_173500354.1">
    <property type="nucleotide sequence ID" value="NZ_JABSOD010000004.1"/>
</dbReference>
<reference evidence="2 3" key="1">
    <citation type="submission" date="2020-06" db="EMBL/GenBank/DDBJ databases">
        <title>Rheinheimera sp. nov., a marine bacterium isolated from coastal.</title>
        <authorList>
            <person name="Yu Q."/>
            <person name="Qi Y."/>
            <person name="Pu J."/>
        </authorList>
    </citation>
    <scope>NUCLEOTIDE SEQUENCE [LARGE SCALE GENOMIC DNA]</scope>
    <source>
        <strain evidence="2 3">YQF-2</strain>
    </source>
</reference>
<dbReference type="AlphaFoldDB" id="A0A7Y5APF9"/>
<dbReference type="EMBL" id="JABSOD010000004">
    <property type="protein sequence ID" value="NRQ42117.1"/>
    <property type="molecule type" value="Genomic_DNA"/>
</dbReference>
<feature type="transmembrane region" description="Helical" evidence="1">
    <location>
        <begin position="27"/>
        <end position="48"/>
    </location>
</feature>
<keyword evidence="1" id="KW-1133">Transmembrane helix</keyword>
<sequence length="120" mass="13182">MGQEVKSTNDRVVELVKSKQKSYKSRAYFWLLLHYLLGVLSASLAAVLASGAINEPSCEQLIALAVAISAGVSTFLRPDARAKQFNAARSLLRRARNQHDFDNHPLTKALNDADEIISAE</sequence>
<comment type="caution">
    <text evidence="2">The sequence shown here is derived from an EMBL/GenBank/DDBJ whole genome shotgun (WGS) entry which is preliminary data.</text>
</comment>
<dbReference type="Proteomes" id="UP000523161">
    <property type="component" value="Unassembled WGS sequence"/>
</dbReference>
<evidence type="ECO:0008006" key="4">
    <source>
        <dbReference type="Google" id="ProtNLM"/>
    </source>
</evidence>
<name>A0A7Y5APF9_9GAMM</name>